<dbReference type="Proteomes" id="UP000000925">
    <property type="component" value="Chromosome"/>
</dbReference>
<keyword evidence="2" id="KW-1185">Reference proteome</keyword>
<organism evidence="1 2">
    <name type="scientific">Coraliomargarita akajimensis (strain DSM 45221 / IAM 15411 / JCM 23193 / KCTC 12865 / 04OKA010-24)</name>
    <dbReference type="NCBI Taxonomy" id="583355"/>
    <lineage>
        <taxon>Bacteria</taxon>
        <taxon>Pseudomonadati</taxon>
        <taxon>Verrucomicrobiota</taxon>
        <taxon>Opitutia</taxon>
        <taxon>Puniceicoccales</taxon>
        <taxon>Coraliomargaritaceae</taxon>
        <taxon>Coraliomargarita</taxon>
    </lineage>
</organism>
<name>D5EL93_CORAD</name>
<dbReference type="EMBL" id="CP001998">
    <property type="protein sequence ID" value="ADE55029.1"/>
    <property type="molecule type" value="Genomic_DNA"/>
</dbReference>
<evidence type="ECO:0000313" key="1">
    <source>
        <dbReference type="EMBL" id="ADE55029.1"/>
    </source>
</evidence>
<dbReference type="RefSeq" id="WP_013043751.1">
    <property type="nucleotide sequence ID" value="NC_014008.1"/>
</dbReference>
<dbReference type="HOGENOM" id="CLU_2205608_0_0_0"/>
<evidence type="ECO:0000313" key="2">
    <source>
        <dbReference type="Proteomes" id="UP000000925"/>
    </source>
</evidence>
<dbReference type="AlphaFoldDB" id="D5EL93"/>
<gene>
    <name evidence="1" type="ordered locus">Caka_2011</name>
</gene>
<proteinExistence type="predicted"/>
<sequence length="107" mass="11684">MNQTNHMTSANATIELVEWDSPVIINLSELFAARDLHYRVAAECASVVEVELLNNRGMMVLKASSVTQSGDRTRLAVRASDNSGCSALIVFDVIVRYNWDADLAIAG</sequence>
<protein>
    <submittedName>
        <fullName evidence="1">Uncharacterized protein</fullName>
    </submittedName>
</protein>
<reference evidence="1 2" key="1">
    <citation type="journal article" date="2010" name="Stand. Genomic Sci.">
        <title>Complete genome sequence of Coraliomargarita akajimensis type strain (04OKA010-24).</title>
        <authorList>
            <person name="Mavromatis K."/>
            <person name="Abt B."/>
            <person name="Brambilla E."/>
            <person name="Lapidus A."/>
            <person name="Copeland A."/>
            <person name="Deshpande S."/>
            <person name="Nolan M."/>
            <person name="Lucas S."/>
            <person name="Tice H."/>
            <person name="Cheng J.F."/>
            <person name="Han C."/>
            <person name="Detter J.C."/>
            <person name="Woyke T."/>
            <person name="Goodwin L."/>
            <person name="Pitluck S."/>
            <person name="Held B."/>
            <person name="Brettin T."/>
            <person name="Tapia R."/>
            <person name="Ivanova N."/>
            <person name="Mikhailova N."/>
            <person name="Pati A."/>
            <person name="Liolios K."/>
            <person name="Chen A."/>
            <person name="Palaniappan K."/>
            <person name="Land M."/>
            <person name="Hauser L."/>
            <person name="Chang Y.J."/>
            <person name="Jeffries C.D."/>
            <person name="Rohde M."/>
            <person name="Goker M."/>
            <person name="Bristow J."/>
            <person name="Eisen J.A."/>
            <person name="Markowitz V."/>
            <person name="Hugenholtz P."/>
            <person name="Klenk H.P."/>
            <person name="Kyrpides N.C."/>
        </authorList>
    </citation>
    <scope>NUCLEOTIDE SEQUENCE [LARGE SCALE GENOMIC DNA]</scope>
    <source>
        <strain evidence="2">DSM 45221 / IAM 15411 / JCM 23193 / KCTC 12865</strain>
    </source>
</reference>
<dbReference type="KEGG" id="caa:Caka_2011"/>
<accession>D5EL93</accession>